<proteinExistence type="inferred from homology"/>
<keyword evidence="9 13" id="KW-0238">DNA-binding</keyword>
<dbReference type="GO" id="GO:0003697">
    <property type="term" value="F:single-stranded DNA binding"/>
    <property type="evidence" value="ECO:0007669"/>
    <property type="project" value="UniProtKB-UniRule"/>
</dbReference>
<dbReference type="GO" id="GO:0006260">
    <property type="term" value="P:DNA replication"/>
    <property type="evidence" value="ECO:0007669"/>
    <property type="project" value="UniProtKB-UniRule"/>
</dbReference>
<feature type="binding site" evidence="13">
    <location>
        <begin position="30"/>
        <end position="37"/>
    </location>
    <ligand>
        <name>ATP</name>
        <dbReference type="ChEBI" id="CHEBI:30616"/>
    </ligand>
</feature>
<comment type="similarity">
    <text evidence="2 13 14">Belongs to the RecF family.</text>
</comment>
<keyword evidence="6 13" id="KW-0547">Nucleotide-binding</keyword>
<dbReference type="OrthoDB" id="9803889at2"/>
<accession>A0A3P1T5W7</accession>
<keyword evidence="10 13" id="KW-0234">DNA repair</keyword>
<evidence type="ECO:0000256" key="3">
    <source>
        <dbReference type="ARBA" id="ARBA00020170"/>
    </source>
</evidence>
<dbReference type="InterPro" id="IPR042174">
    <property type="entry name" value="RecF_2"/>
</dbReference>
<dbReference type="GO" id="GO:0000731">
    <property type="term" value="P:DNA synthesis involved in DNA repair"/>
    <property type="evidence" value="ECO:0007669"/>
    <property type="project" value="TreeGrafter"/>
</dbReference>
<evidence type="ECO:0000256" key="4">
    <source>
        <dbReference type="ARBA" id="ARBA00022490"/>
    </source>
</evidence>
<dbReference type="AlphaFoldDB" id="A0A3P1T5W7"/>
<organism evidence="16 17">
    <name type="scientific">Arachnia propionica</name>
    <dbReference type="NCBI Taxonomy" id="1750"/>
    <lineage>
        <taxon>Bacteria</taxon>
        <taxon>Bacillati</taxon>
        <taxon>Actinomycetota</taxon>
        <taxon>Actinomycetes</taxon>
        <taxon>Propionibacteriales</taxon>
        <taxon>Propionibacteriaceae</taxon>
        <taxon>Arachnia</taxon>
    </lineage>
</organism>
<dbReference type="Gene3D" id="1.20.1050.90">
    <property type="entry name" value="RecF/RecN/SMC, N-terminal domain"/>
    <property type="match status" value="1"/>
</dbReference>
<evidence type="ECO:0000256" key="5">
    <source>
        <dbReference type="ARBA" id="ARBA00022705"/>
    </source>
</evidence>
<dbReference type="PANTHER" id="PTHR32182">
    <property type="entry name" value="DNA REPLICATION AND REPAIR PROTEIN RECF"/>
    <property type="match status" value="1"/>
</dbReference>
<evidence type="ECO:0000313" key="17">
    <source>
        <dbReference type="Proteomes" id="UP000280819"/>
    </source>
</evidence>
<keyword evidence="11 13" id="KW-0742">SOS response</keyword>
<evidence type="ECO:0000256" key="8">
    <source>
        <dbReference type="ARBA" id="ARBA00022840"/>
    </source>
</evidence>
<evidence type="ECO:0000256" key="12">
    <source>
        <dbReference type="ARBA" id="ARBA00025401"/>
    </source>
</evidence>
<sequence>MFVTHLSLTDFRNHAATELDLVAGVNVFVGANGQGKTNLVEAVEYLSTMSSHRVSGTAPLIRAGAGAESAILRARVQASREDERLIQLELEVTHGRSNVARLNRAPLPRPRDLVGALRTVVFSPMDLAIVRGDPSDRRAWLDTLVTTRWPRMAGVRADLDKILRQRNSLLKAMSGRSLRQAQPEEEATLQAWNEALARIGAELLHARLDTLADVLPHAVDAYRTIAPVNNTITTHYKTSLDLQGIPVDDVRGALEARLLAAMEERRRDEIARGVTLVGPQRDDIELGIGDLPAKGYASHGESWSLALALKLGGFMLVRADGTEPVLILDDVFAELDVDRRERLAGAVADAEQVLITAAVGADVPDFPSARRFRVEAGTVRLQQDRQHRVMAAIDRIHANMTGEEREALRTVDQEIHDEDGLPR</sequence>
<evidence type="ECO:0000313" key="16">
    <source>
        <dbReference type="EMBL" id="RRD04759.1"/>
    </source>
</evidence>
<evidence type="ECO:0000256" key="11">
    <source>
        <dbReference type="ARBA" id="ARBA00023236"/>
    </source>
</evidence>
<feature type="domain" description="RecF/RecN/SMC N-terminal" evidence="15">
    <location>
        <begin position="3"/>
        <end position="357"/>
    </location>
</feature>
<keyword evidence="8 13" id="KW-0067">ATP-binding</keyword>
<dbReference type="SUPFAM" id="SSF52540">
    <property type="entry name" value="P-loop containing nucleoside triphosphate hydrolases"/>
    <property type="match status" value="1"/>
</dbReference>
<dbReference type="InterPro" id="IPR018078">
    <property type="entry name" value="DNA-binding_RecF_CS"/>
</dbReference>
<dbReference type="Gene3D" id="3.40.50.300">
    <property type="entry name" value="P-loop containing nucleotide triphosphate hydrolases"/>
    <property type="match status" value="1"/>
</dbReference>
<evidence type="ECO:0000256" key="10">
    <source>
        <dbReference type="ARBA" id="ARBA00023204"/>
    </source>
</evidence>
<dbReference type="GO" id="GO:0005737">
    <property type="term" value="C:cytoplasm"/>
    <property type="evidence" value="ECO:0007669"/>
    <property type="project" value="UniProtKB-SubCell"/>
</dbReference>
<evidence type="ECO:0000256" key="14">
    <source>
        <dbReference type="RuleBase" id="RU000578"/>
    </source>
</evidence>
<dbReference type="PANTHER" id="PTHR32182:SF0">
    <property type="entry name" value="DNA REPLICATION AND REPAIR PROTEIN RECF"/>
    <property type="match status" value="1"/>
</dbReference>
<comment type="caution">
    <text evidence="16">The sequence shown here is derived from an EMBL/GenBank/DDBJ whole genome shotgun (WGS) entry which is preliminary data.</text>
</comment>
<evidence type="ECO:0000256" key="9">
    <source>
        <dbReference type="ARBA" id="ARBA00023125"/>
    </source>
</evidence>
<dbReference type="PROSITE" id="PS00617">
    <property type="entry name" value="RECF_1"/>
    <property type="match status" value="1"/>
</dbReference>
<dbReference type="PROSITE" id="PS00618">
    <property type="entry name" value="RECF_2"/>
    <property type="match status" value="1"/>
</dbReference>
<name>A0A3P1T5W7_9ACTN</name>
<protein>
    <recommendedName>
        <fullName evidence="3 13">DNA replication and repair protein RecF</fullName>
    </recommendedName>
</protein>
<evidence type="ECO:0000256" key="7">
    <source>
        <dbReference type="ARBA" id="ARBA00022763"/>
    </source>
</evidence>
<dbReference type="GO" id="GO:0009432">
    <property type="term" value="P:SOS response"/>
    <property type="evidence" value="ECO:0007669"/>
    <property type="project" value="UniProtKB-UniRule"/>
</dbReference>
<keyword evidence="5 13" id="KW-0235">DNA replication</keyword>
<evidence type="ECO:0000259" key="15">
    <source>
        <dbReference type="Pfam" id="PF02463"/>
    </source>
</evidence>
<gene>
    <name evidence="13 16" type="primary">recF</name>
    <name evidence="16" type="ORF">EII34_09330</name>
</gene>
<keyword evidence="4 13" id="KW-0963">Cytoplasm</keyword>
<evidence type="ECO:0000256" key="1">
    <source>
        <dbReference type="ARBA" id="ARBA00004496"/>
    </source>
</evidence>
<dbReference type="InterPro" id="IPR027417">
    <property type="entry name" value="P-loop_NTPase"/>
</dbReference>
<dbReference type="InterPro" id="IPR001238">
    <property type="entry name" value="DNA-binding_RecF"/>
</dbReference>
<dbReference type="NCBIfam" id="TIGR00611">
    <property type="entry name" value="recf"/>
    <property type="match status" value="1"/>
</dbReference>
<evidence type="ECO:0000256" key="6">
    <source>
        <dbReference type="ARBA" id="ARBA00022741"/>
    </source>
</evidence>
<keyword evidence="7 13" id="KW-0227">DNA damage</keyword>
<dbReference type="GO" id="GO:0006302">
    <property type="term" value="P:double-strand break repair"/>
    <property type="evidence" value="ECO:0007669"/>
    <property type="project" value="TreeGrafter"/>
</dbReference>
<dbReference type="Proteomes" id="UP000280819">
    <property type="component" value="Unassembled WGS sequence"/>
</dbReference>
<dbReference type="EMBL" id="RQZG01000009">
    <property type="protein sequence ID" value="RRD04759.1"/>
    <property type="molecule type" value="Genomic_DNA"/>
</dbReference>
<comment type="function">
    <text evidence="12 13 14">The RecF protein is involved in DNA metabolism; it is required for DNA replication and normal SOS inducibility. RecF binds preferentially to single-stranded, linear DNA. It also seems to bind ATP.</text>
</comment>
<comment type="subcellular location">
    <subcellularLocation>
        <location evidence="1 13 14">Cytoplasm</location>
    </subcellularLocation>
</comment>
<evidence type="ECO:0000256" key="13">
    <source>
        <dbReference type="HAMAP-Rule" id="MF_00365"/>
    </source>
</evidence>
<dbReference type="HAMAP" id="MF_00365">
    <property type="entry name" value="RecF"/>
    <property type="match status" value="1"/>
</dbReference>
<dbReference type="GO" id="GO:0005524">
    <property type="term" value="F:ATP binding"/>
    <property type="evidence" value="ECO:0007669"/>
    <property type="project" value="UniProtKB-UniRule"/>
</dbReference>
<reference evidence="16 17" key="1">
    <citation type="submission" date="2018-11" db="EMBL/GenBank/DDBJ databases">
        <title>Genomes From Bacteria Associated with the Canine Oral Cavity: a Test Case for Automated Genome-Based Taxonomic Assignment.</title>
        <authorList>
            <person name="Coil D.A."/>
            <person name="Jospin G."/>
            <person name="Darling A.E."/>
            <person name="Wallis C."/>
            <person name="Davis I.J."/>
            <person name="Harris S."/>
            <person name="Eisen J.A."/>
            <person name="Holcombe L.J."/>
            <person name="O'Flynn C."/>
        </authorList>
    </citation>
    <scope>NUCLEOTIDE SEQUENCE [LARGE SCALE GENOMIC DNA]</scope>
    <source>
        <strain evidence="16 17">OH887_COT-365</strain>
    </source>
</reference>
<evidence type="ECO:0000256" key="2">
    <source>
        <dbReference type="ARBA" id="ARBA00008016"/>
    </source>
</evidence>
<dbReference type="Pfam" id="PF02463">
    <property type="entry name" value="SMC_N"/>
    <property type="match status" value="1"/>
</dbReference>
<dbReference type="RefSeq" id="WP_124844911.1">
    <property type="nucleotide sequence ID" value="NZ_RQZG01000009.1"/>
</dbReference>
<dbReference type="InterPro" id="IPR003395">
    <property type="entry name" value="RecF/RecN/SMC_N"/>
</dbReference>